<evidence type="ECO:0000313" key="1">
    <source>
        <dbReference type="EMBL" id="KEH22758.1"/>
    </source>
</evidence>
<reference evidence="2" key="3">
    <citation type="submission" date="2015-04" db="UniProtKB">
        <authorList>
            <consortium name="EnsemblPlants"/>
        </authorList>
    </citation>
    <scope>IDENTIFICATION</scope>
    <source>
        <strain evidence="2">cv. Jemalong A17</strain>
    </source>
</reference>
<dbReference type="PANTHER" id="PTHR31672">
    <property type="entry name" value="BNACNNG10540D PROTEIN"/>
    <property type="match status" value="1"/>
</dbReference>
<proteinExistence type="predicted"/>
<sequence>MHNLTPTQSQRSLNGIPPPVFILDGHITSILSLLPVKSLLRFRCLSKLHDSLISSPTFVKLHLTRSARNADFTLVSTSDDNVLTFTVFRLLQDPPSIFNLPEDPHYKLEDEHILDIVGSCNGLLCLFGNTFTSNFDIETWIRFWNQATRTISEKLGYTIHNKLHFHHNLTFGYVNSTDTYKVAYLVPNTNNVHVLSLGDNVWRNIQNSPVDHGYSMNVVNLHEIINWLEIRDYNSHYDRNNITIKQFVIISLDLDTETHSLLLPPQGFTEVPIVVPYLSVLKDCLCFSHDYKQTHFVIWEMKEFGVEDSWTQLFKISYDNLQVYDHLNDSEFYLFPFFLSEKTGTLLLTNDLEGRAILYNWIYNRVERVNKTWFKNMNYVESLVSYR</sequence>
<dbReference type="STRING" id="3880.A0A072U0T3"/>
<dbReference type="AlphaFoldDB" id="A0A072U0T3"/>
<dbReference type="EMBL" id="CM001223">
    <property type="protein sequence ID" value="KEH22758.1"/>
    <property type="molecule type" value="Genomic_DNA"/>
</dbReference>
<evidence type="ECO:0000313" key="2">
    <source>
        <dbReference type="EnsemblPlants" id="KEH22758"/>
    </source>
</evidence>
<evidence type="ECO:0000313" key="3">
    <source>
        <dbReference type="Proteomes" id="UP000002051"/>
    </source>
</evidence>
<accession>A0A072U0T3</accession>
<reference evidence="1 3" key="2">
    <citation type="journal article" date="2014" name="BMC Genomics">
        <title>An improved genome release (version Mt4.0) for the model legume Medicago truncatula.</title>
        <authorList>
            <person name="Tang H."/>
            <person name="Krishnakumar V."/>
            <person name="Bidwell S."/>
            <person name="Rosen B."/>
            <person name="Chan A."/>
            <person name="Zhou S."/>
            <person name="Gentzbittel L."/>
            <person name="Childs K.L."/>
            <person name="Yandell M."/>
            <person name="Gundlach H."/>
            <person name="Mayer K.F."/>
            <person name="Schwartz D.C."/>
            <person name="Town C.D."/>
        </authorList>
    </citation>
    <scope>GENOME REANNOTATION</scope>
    <source>
        <strain evidence="1">A17</strain>
        <strain evidence="2 3">cv. Jemalong A17</strain>
    </source>
</reference>
<dbReference type="PANTHER" id="PTHR31672:SF13">
    <property type="entry name" value="F-BOX PROTEIN CPR30-LIKE"/>
    <property type="match status" value="1"/>
</dbReference>
<gene>
    <name evidence="2" type="primary">25498371</name>
    <name evidence="1" type="ordered locus">MTR_7g056717</name>
</gene>
<dbReference type="InterPro" id="IPR017451">
    <property type="entry name" value="F-box-assoc_interact_dom"/>
</dbReference>
<dbReference type="InterPro" id="IPR050796">
    <property type="entry name" value="SCF_F-box_component"/>
</dbReference>
<protein>
    <submittedName>
        <fullName evidence="1">F-box protein interaction domain protein</fullName>
    </submittedName>
</protein>
<dbReference type="HOGENOM" id="CLU_027176_0_1_1"/>
<reference evidence="1 3" key="1">
    <citation type="journal article" date="2011" name="Nature">
        <title>The Medicago genome provides insight into the evolution of rhizobial symbioses.</title>
        <authorList>
            <person name="Young N.D."/>
            <person name="Debelle F."/>
            <person name="Oldroyd G.E."/>
            <person name="Geurts R."/>
            <person name="Cannon S.B."/>
            <person name="Udvardi M.K."/>
            <person name="Benedito V.A."/>
            <person name="Mayer K.F."/>
            <person name="Gouzy J."/>
            <person name="Schoof H."/>
            <person name="Van de Peer Y."/>
            <person name="Proost S."/>
            <person name="Cook D.R."/>
            <person name="Meyers B.C."/>
            <person name="Spannagl M."/>
            <person name="Cheung F."/>
            <person name="De Mita S."/>
            <person name="Krishnakumar V."/>
            <person name="Gundlach H."/>
            <person name="Zhou S."/>
            <person name="Mudge J."/>
            <person name="Bharti A.K."/>
            <person name="Murray J.D."/>
            <person name="Naoumkina M.A."/>
            <person name="Rosen B."/>
            <person name="Silverstein K.A."/>
            <person name="Tang H."/>
            <person name="Rombauts S."/>
            <person name="Zhao P.X."/>
            <person name="Zhou P."/>
            <person name="Barbe V."/>
            <person name="Bardou P."/>
            <person name="Bechner M."/>
            <person name="Bellec A."/>
            <person name="Berger A."/>
            <person name="Berges H."/>
            <person name="Bidwell S."/>
            <person name="Bisseling T."/>
            <person name="Choisne N."/>
            <person name="Couloux A."/>
            <person name="Denny R."/>
            <person name="Deshpande S."/>
            <person name="Dai X."/>
            <person name="Doyle J.J."/>
            <person name="Dudez A.M."/>
            <person name="Farmer A.D."/>
            <person name="Fouteau S."/>
            <person name="Franken C."/>
            <person name="Gibelin C."/>
            <person name="Gish J."/>
            <person name="Goldstein S."/>
            <person name="Gonzalez A.J."/>
            <person name="Green P.J."/>
            <person name="Hallab A."/>
            <person name="Hartog M."/>
            <person name="Hua A."/>
            <person name="Humphray S.J."/>
            <person name="Jeong D.H."/>
            <person name="Jing Y."/>
            <person name="Jocker A."/>
            <person name="Kenton S.M."/>
            <person name="Kim D.J."/>
            <person name="Klee K."/>
            <person name="Lai H."/>
            <person name="Lang C."/>
            <person name="Lin S."/>
            <person name="Macmil S.L."/>
            <person name="Magdelenat G."/>
            <person name="Matthews L."/>
            <person name="McCorrison J."/>
            <person name="Monaghan E.L."/>
            <person name="Mun J.H."/>
            <person name="Najar F.Z."/>
            <person name="Nicholson C."/>
            <person name="Noirot C."/>
            <person name="O'Bleness M."/>
            <person name="Paule C.R."/>
            <person name="Poulain J."/>
            <person name="Prion F."/>
            <person name="Qin B."/>
            <person name="Qu C."/>
            <person name="Retzel E.F."/>
            <person name="Riddle C."/>
            <person name="Sallet E."/>
            <person name="Samain S."/>
            <person name="Samson N."/>
            <person name="Sanders I."/>
            <person name="Saurat O."/>
            <person name="Scarpelli C."/>
            <person name="Schiex T."/>
            <person name="Segurens B."/>
            <person name="Severin A.J."/>
            <person name="Sherrier D.J."/>
            <person name="Shi R."/>
            <person name="Sims S."/>
            <person name="Singer S.R."/>
            <person name="Sinharoy S."/>
            <person name="Sterck L."/>
            <person name="Viollet A."/>
            <person name="Wang B.B."/>
            <person name="Wang K."/>
            <person name="Wang M."/>
            <person name="Wang X."/>
            <person name="Warfsmann J."/>
            <person name="Weissenbach J."/>
            <person name="White D.D."/>
            <person name="White J.D."/>
            <person name="Wiley G.B."/>
            <person name="Wincker P."/>
            <person name="Xing Y."/>
            <person name="Yang L."/>
            <person name="Yao Z."/>
            <person name="Ying F."/>
            <person name="Zhai J."/>
            <person name="Zhou L."/>
            <person name="Zuber A."/>
            <person name="Denarie J."/>
            <person name="Dixon R.A."/>
            <person name="May G.D."/>
            <person name="Schwartz D.C."/>
            <person name="Rogers J."/>
            <person name="Quetier F."/>
            <person name="Town C.D."/>
            <person name="Roe B.A."/>
        </authorList>
    </citation>
    <scope>NUCLEOTIDE SEQUENCE [LARGE SCALE GENOMIC DNA]</scope>
    <source>
        <strain evidence="1">A17</strain>
        <strain evidence="2 3">cv. Jemalong A17</strain>
    </source>
</reference>
<dbReference type="EnsemblPlants" id="KEH22758">
    <property type="protein sequence ID" value="KEH22758"/>
    <property type="gene ID" value="MTR_7g056717"/>
</dbReference>
<organism evidence="1 3">
    <name type="scientific">Medicago truncatula</name>
    <name type="common">Barrel medic</name>
    <name type="synonym">Medicago tribuloides</name>
    <dbReference type="NCBI Taxonomy" id="3880"/>
    <lineage>
        <taxon>Eukaryota</taxon>
        <taxon>Viridiplantae</taxon>
        <taxon>Streptophyta</taxon>
        <taxon>Embryophyta</taxon>
        <taxon>Tracheophyta</taxon>
        <taxon>Spermatophyta</taxon>
        <taxon>Magnoliopsida</taxon>
        <taxon>eudicotyledons</taxon>
        <taxon>Gunneridae</taxon>
        <taxon>Pentapetalae</taxon>
        <taxon>rosids</taxon>
        <taxon>fabids</taxon>
        <taxon>Fabales</taxon>
        <taxon>Fabaceae</taxon>
        <taxon>Papilionoideae</taxon>
        <taxon>50 kb inversion clade</taxon>
        <taxon>NPAAA clade</taxon>
        <taxon>Hologalegina</taxon>
        <taxon>IRL clade</taxon>
        <taxon>Trifolieae</taxon>
        <taxon>Medicago</taxon>
    </lineage>
</organism>
<name>A0A072U0T3_MEDTR</name>
<dbReference type="NCBIfam" id="TIGR01640">
    <property type="entry name" value="F_box_assoc_1"/>
    <property type="match status" value="1"/>
</dbReference>
<keyword evidence="3" id="KW-1185">Reference proteome</keyword>
<dbReference type="Proteomes" id="UP000002051">
    <property type="component" value="Unassembled WGS sequence"/>
</dbReference>